<dbReference type="EMBL" id="QLLI01000021">
    <property type="protein sequence ID" value="RAI85689.1"/>
    <property type="molecule type" value="Genomic_DNA"/>
</dbReference>
<accession>A0ABX9BCE3</accession>
<name>A0ABX9BCE3_9BACL</name>
<sequence>MMNGKKSYLISFTALFSRKGYELTIGFEQIINANNQYHLTAPVNSTYRTLIEDTMKSTNKVPHSATGLFGRLGSAGYVTQYDGFEAETVVASIVSYLSGIHKYFNGETVPDVTTEEQQSVRRLEQLFDAEGTGVSKGSRTDHLALLDELSSSDLYDVKVSIEEGNRVSISLSNKQSVIHALESNTSGISADAQKSGFDTAENGVRLNAEKGRAVLSNIVRNILDGEIALLSTVTHDPNITMQGETARFKSAEVGMYRADGESYPFEYAIIVSESKEFGYELAEISTKDSSLKGYELADTRQEGPLENIEEARRLEVTEDAFLSQTENAVSDMAFDAQDVAYIHAEKQNEADLTLTTLTDTYGGGDAEVNESIVTETLYHDPTMLSEFIMVDTHKDTHLETFTQMYTYQNVDVQEFGQTDTVMQASQQDTMTGDLIHPLYEGGIDGVLTQGETVHDSNLHESIAYETLVHEPAHLDLYTESTTREDVYIMESSSQATKHVKDARIETTQTVDKRATAELQEFFTYETRRDGQFETIEVTDSQSGSFLEIDRISTADTLQEGGVIPALESGKVEMDYDARTDGLEQSFYFDKGGAITFFTGASSIANGAENRLESAEYTSDAWENENITKASSDSEAEGRLEFSSQAVVNQAYAADMETETDAEHLISSSSDIQLVTNAEIYVGGDPLVDRFMSADHVSDWTDAEVEEMTGAEVTERMQAEVQSLVTFEQIQGVIAESPEILKTVRLMEIMYGSKAVDLIEAGMENIIQDSITQGFTQADFPAITQAVIERMKQAGAGVTVVATNQDEVQAEHNKGAELAIENPSTGRYINEPEGTMPRELSGASLFDFHRTADVSEIGRAISEANKHIGIMQTIESAEQTTFGEGLRPNTLTAAESDITKDGVEHFPETAVSDPTAEGVVAGIETGWADMEYDGVMERPETADHMTSAEGLMQETVTAEQSDAKQVGYEHKPETAVNETGRDGVWFGIELAEQRADKEGVTHEIAGARISDGNSPSILHEIEGAWQSDAARESVLHELESVTYGDREYEMEEAKLEGATQNKSTDAVLSEIEGATSFTSEEAGVLGLESADYPDGSTEGVIHEVESAYLDDSRNVGTISEMETATSTTNAEAIVHKSEQATSGKEMNAVIQEEELADYSSYQNESVIEELDSATRKRKQLVTDIHDDTESVNNREPIETNIAEPEEAARPTKAVEIGIEKSEEADRPKRVFEVDIEKAEGATRPKREIETTIERTEGGILKTPEEPKKPRIWLILGKIASWSIWNWKKTR</sequence>
<keyword evidence="2" id="KW-1185">Reference proteome</keyword>
<protein>
    <submittedName>
        <fullName evidence="1">Uncharacterized protein</fullName>
    </submittedName>
</protein>
<dbReference type="RefSeq" id="WP_111621430.1">
    <property type="nucleotide sequence ID" value="NZ_QLLI01000021.1"/>
</dbReference>
<dbReference type="Proteomes" id="UP000248827">
    <property type="component" value="Unassembled WGS sequence"/>
</dbReference>
<organism evidence="1 2">
    <name type="scientific">Paenibacillus pabuli</name>
    <dbReference type="NCBI Taxonomy" id="1472"/>
    <lineage>
        <taxon>Bacteria</taxon>
        <taxon>Bacillati</taxon>
        <taxon>Bacillota</taxon>
        <taxon>Bacilli</taxon>
        <taxon>Bacillales</taxon>
        <taxon>Paenibacillaceae</taxon>
        <taxon>Paenibacillus</taxon>
    </lineage>
</organism>
<gene>
    <name evidence="1" type="ORF">DET54_12146</name>
</gene>
<comment type="caution">
    <text evidence="1">The sequence shown here is derived from an EMBL/GenBank/DDBJ whole genome shotgun (WGS) entry which is preliminary data.</text>
</comment>
<proteinExistence type="predicted"/>
<reference evidence="1 2" key="1">
    <citation type="submission" date="2018-06" db="EMBL/GenBank/DDBJ databases">
        <title>Freshwater and sediment microbial communities from various areas in North America, analyzing microbe dynamics in response to fracking.</title>
        <authorList>
            <person name="Lamendella R."/>
        </authorList>
    </citation>
    <scope>NUCLEOTIDE SEQUENCE [LARGE SCALE GENOMIC DNA]</scope>
    <source>
        <strain evidence="1 2">NG-13</strain>
    </source>
</reference>
<evidence type="ECO:0000313" key="1">
    <source>
        <dbReference type="EMBL" id="RAI85689.1"/>
    </source>
</evidence>
<evidence type="ECO:0000313" key="2">
    <source>
        <dbReference type="Proteomes" id="UP000248827"/>
    </source>
</evidence>